<evidence type="ECO:0000256" key="10">
    <source>
        <dbReference type="SAM" id="Coils"/>
    </source>
</evidence>
<organism evidence="11">
    <name type="scientific">Chlamydomonas euryale</name>
    <dbReference type="NCBI Taxonomy" id="1486919"/>
    <lineage>
        <taxon>Eukaryota</taxon>
        <taxon>Viridiplantae</taxon>
        <taxon>Chlorophyta</taxon>
        <taxon>core chlorophytes</taxon>
        <taxon>Chlorophyceae</taxon>
        <taxon>CS clade</taxon>
        <taxon>Chlamydomonadales</taxon>
        <taxon>Chlamydomonadaceae</taxon>
        <taxon>Chlamydomonas</taxon>
    </lineage>
</organism>
<evidence type="ECO:0000256" key="7">
    <source>
        <dbReference type="ARBA" id="ARBA00023069"/>
    </source>
</evidence>
<keyword evidence="10" id="KW-0175">Coiled coil</keyword>
<dbReference type="PANTHER" id="PTHR31598">
    <property type="entry name" value="IQ DOMAIN-CONTAINING PROTEIN D"/>
    <property type="match status" value="1"/>
</dbReference>
<dbReference type="EMBL" id="HBEC01015456">
    <property type="protein sequence ID" value="CAD8287140.1"/>
    <property type="molecule type" value="Transcribed_RNA"/>
</dbReference>
<keyword evidence="5" id="KW-0963">Cytoplasm</keyword>
<dbReference type="PANTHER" id="PTHR31598:SF1">
    <property type="entry name" value="DYNEIN REGULATORY COMPLEX PROTEIN 10"/>
    <property type="match status" value="1"/>
</dbReference>
<comment type="similarity">
    <text evidence="3">Belongs to the DRC10 family.</text>
</comment>
<evidence type="ECO:0000313" key="11">
    <source>
        <dbReference type="EMBL" id="CAD8287140.1"/>
    </source>
</evidence>
<dbReference type="AlphaFoldDB" id="A0A7R9YTK4"/>
<evidence type="ECO:0000256" key="1">
    <source>
        <dbReference type="ARBA" id="ARBA00003029"/>
    </source>
</evidence>
<evidence type="ECO:0000256" key="5">
    <source>
        <dbReference type="ARBA" id="ARBA00022490"/>
    </source>
</evidence>
<evidence type="ECO:0000256" key="6">
    <source>
        <dbReference type="ARBA" id="ARBA00022846"/>
    </source>
</evidence>
<evidence type="ECO:0000256" key="9">
    <source>
        <dbReference type="ARBA" id="ARBA00023273"/>
    </source>
</evidence>
<feature type="coiled-coil region" evidence="10">
    <location>
        <begin position="132"/>
        <end position="184"/>
    </location>
</feature>
<evidence type="ECO:0000256" key="3">
    <source>
        <dbReference type="ARBA" id="ARBA00009071"/>
    </source>
</evidence>
<evidence type="ECO:0000256" key="2">
    <source>
        <dbReference type="ARBA" id="ARBA00004611"/>
    </source>
</evidence>
<comment type="function">
    <text evidence="1">Component of the nexin-dynein regulatory complex (N-DRC), a key regulator of ciliary/flagellar motility which maintains the alignment and integrity of the distal axoneme and regulates microtubule sliding in motile axonemes.</text>
</comment>
<feature type="coiled-coil region" evidence="10">
    <location>
        <begin position="211"/>
        <end position="353"/>
    </location>
</feature>
<comment type="subcellular location">
    <subcellularLocation>
        <location evidence="2">Cytoplasm</location>
        <location evidence="2">Cytoskeleton</location>
        <location evidence="2">Flagellum axoneme</location>
    </subcellularLocation>
</comment>
<sequence length="354" mass="40904">MNSLEASRVLAVLDESLEDATLLSYVTTDVLDTAEQLREMLGADMVSALLRHRSALGQSAKTTLPSDTMNQSTWELVRLLKKSPATPKLKKLQMEPSPGMTQVTSYFSKLRRFAQKRLTTTVEEDSSNRQYYEEVKEREERAVSEKIQLEQKLKLQRVELHKQATQMQSTADRLRAQLHELGERTKKEMANIGASAKSVRAEDFSVFDEERGELQKELDAANATLARMREEHKEAEAGLYKSKKREQQDVESVINEYDADLGSKDEEYQAANKEYREVLDRLELLRKEYHEMHADRMEHEERERQEAQRRLEEGLRRVRINRAARVIQGGWKALKARRAAEAKKAKKEAAKKKK</sequence>
<dbReference type="InterPro" id="IPR042815">
    <property type="entry name" value="DRC10"/>
</dbReference>
<reference evidence="11" key="1">
    <citation type="submission" date="2021-01" db="EMBL/GenBank/DDBJ databases">
        <authorList>
            <person name="Corre E."/>
            <person name="Pelletier E."/>
            <person name="Niang G."/>
            <person name="Scheremetjew M."/>
            <person name="Finn R."/>
            <person name="Kale V."/>
            <person name="Holt S."/>
            <person name="Cochrane G."/>
            <person name="Meng A."/>
            <person name="Brown T."/>
            <person name="Cohen L."/>
        </authorList>
    </citation>
    <scope>NUCLEOTIDE SEQUENCE</scope>
    <source>
        <strain evidence="11">CCMP219</strain>
    </source>
</reference>
<keyword evidence="8" id="KW-0206">Cytoskeleton</keyword>
<keyword evidence="9" id="KW-0966">Cell projection</keyword>
<accession>A0A7R9YTK4</accession>
<keyword evidence="6" id="KW-0282">Flagellum</keyword>
<evidence type="ECO:0000256" key="8">
    <source>
        <dbReference type="ARBA" id="ARBA00023212"/>
    </source>
</evidence>
<protein>
    <recommendedName>
        <fullName evidence="4">Dynein regulatory complex protein 10</fullName>
    </recommendedName>
</protein>
<keyword evidence="7" id="KW-0969">Cilium</keyword>
<proteinExistence type="inferred from homology"/>
<gene>
    <name evidence="11" type="ORF">CEUR00632_LOCUS7178</name>
</gene>
<name>A0A7R9YTK4_9CHLO</name>
<evidence type="ECO:0000256" key="4">
    <source>
        <dbReference type="ARBA" id="ARBA00021752"/>
    </source>
</evidence>